<evidence type="ECO:0000256" key="8">
    <source>
        <dbReference type="ARBA" id="ARBA00023014"/>
    </source>
</evidence>
<keyword evidence="4 10" id="KW-0349">Heme</keyword>
<name>A0A4Q9B9C4_9BACT</name>
<dbReference type="InterPro" id="IPR006638">
    <property type="entry name" value="Elp3/MiaA/NifB-like_rSAM"/>
</dbReference>
<evidence type="ECO:0000256" key="5">
    <source>
        <dbReference type="ARBA" id="ARBA00022691"/>
    </source>
</evidence>
<evidence type="ECO:0000256" key="10">
    <source>
        <dbReference type="RuleBase" id="RU364116"/>
    </source>
</evidence>
<dbReference type="GO" id="GO:0005737">
    <property type="term" value="C:cytoplasm"/>
    <property type="evidence" value="ECO:0007669"/>
    <property type="project" value="UniProtKB-SubCell"/>
</dbReference>
<dbReference type="InterPro" id="IPR058240">
    <property type="entry name" value="rSAM_sf"/>
</dbReference>
<accession>A0A4Q9B9C4</accession>
<evidence type="ECO:0000256" key="1">
    <source>
        <dbReference type="ARBA" id="ARBA00001966"/>
    </source>
</evidence>
<dbReference type="Gene3D" id="3.20.20.70">
    <property type="entry name" value="Aldolase class I"/>
    <property type="match status" value="1"/>
</dbReference>
<keyword evidence="5 10" id="KW-0949">S-adenosyl-L-methionine</keyword>
<comment type="function">
    <text evidence="10">Probably acts as a heme chaperone, transferring heme to an unknown acceptor. Binds one molecule of heme per monomer, possibly covalently. Binds 1 [4Fe-4S] cluster. The cluster is coordinated with 3 cysteines and an exchangeable S-adenosyl-L-methionine.</text>
</comment>
<dbReference type="GO" id="GO:0006779">
    <property type="term" value="P:porphyrin-containing compound biosynthetic process"/>
    <property type="evidence" value="ECO:0007669"/>
    <property type="project" value="InterPro"/>
</dbReference>
<evidence type="ECO:0000256" key="7">
    <source>
        <dbReference type="ARBA" id="ARBA00023004"/>
    </source>
</evidence>
<gene>
    <name evidence="12" type="primary">hemW</name>
    <name evidence="12" type="ORF">EWU20_10715</name>
</gene>
<dbReference type="PANTHER" id="PTHR13932">
    <property type="entry name" value="COPROPORPHYRINIGEN III OXIDASE"/>
    <property type="match status" value="1"/>
</dbReference>
<dbReference type="SFLD" id="SFLDF00288">
    <property type="entry name" value="HemN-like__clustered_with_nucl"/>
    <property type="match status" value="1"/>
</dbReference>
<evidence type="ECO:0000313" key="12">
    <source>
        <dbReference type="EMBL" id="TBH71223.1"/>
    </source>
</evidence>
<keyword evidence="10" id="KW-0963">Cytoplasm</keyword>
<keyword evidence="10" id="KW-0004">4Fe-4S</keyword>
<comment type="similarity">
    <text evidence="2">Belongs to the anaerobic coproporphyrinogen-III oxidase family. HemW subfamily.</text>
</comment>
<comment type="caution">
    <text evidence="12">The sequence shown here is derived from an EMBL/GenBank/DDBJ whole genome shotgun (WGS) entry which is preliminary data.</text>
</comment>
<keyword evidence="8 10" id="KW-0411">Iron-sulfur</keyword>
<feature type="domain" description="Radical SAM core" evidence="11">
    <location>
        <begin position="1"/>
        <end position="230"/>
    </location>
</feature>
<reference evidence="12 13" key="1">
    <citation type="submission" date="2019-02" db="EMBL/GenBank/DDBJ databases">
        <title>Genome of a new Bacteroidetes strain.</title>
        <authorList>
            <person name="Pitt A."/>
        </authorList>
    </citation>
    <scope>NUCLEOTIDE SEQUENCE [LARGE SCALE GENOMIC DNA]</scope>
    <source>
        <strain evidence="12 13">103A-SOEBACH</strain>
    </source>
</reference>
<dbReference type="SFLD" id="SFLDS00029">
    <property type="entry name" value="Radical_SAM"/>
    <property type="match status" value="1"/>
</dbReference>
<comment type="subcellular location">
    <subcellularLocation>
        <location evidence="10">Cytoplasm</location>
    </subcellularLocation>
</comment>
<dbReference type="Pfam" id="PF04055">
    <property type="entry name" value="Radical_SAM"/>
    <property type="match status" value="1"/>
</dbReference>
<dbReference type="SFLD" id="SFLDG01065">
    <property type="entry name" value="anaerobic_coproporphyrinogen-I"/>
    <property type="match status" value="1"/>
</dbReference>
<dbReference type="AlphaFoldDB" id="A0A4Q9B9C4"/>
<dbReference type="Proteomes" id="UP000293583">
    <property type="component" value="Unassembled WGS sequence"/>
</dbReference>
<dbReference type="InterPro" id="IPR034505">
    <property type="entry name" value="Coproporphyrinogen-III_oxidase"/>
</dbReference>
<evidence type="ECO:0000259" key="11">
    <source>
        <dbReference type="PROSITE" id="PS51918"/>
    </source>
</evidence>
<dbReference type="NCBIfam" id="TIGR00539">
    <property type="entry name" value="hemN_rel"/>
    <property type="match status" value="1"/>
</dbReference>
<dbReference type="RefSeq" id="WP_130923832.1">
    <property type="nucleotide sequence ID" value="NZ_JAANOL010000001.1"/>
</dbReference>
<dbReference type="InterPro" id="IPR007197">
    <property type="entry name" value="rSAM"/>
</dbReference>
<dbReference type="CDD" id="cd01335">
    <property type="entry name" value="Radical_SAM"/>
    <property type="match status" value="1"/>
</dbReference>
<sequence>MHLYLHIPFCRQACHYCDFHFSTNTSRKEEMVNAMCREIAEQKDYLKGAELKTIYFGGGTPSLLNTGNLDLIFNTIRDYHTIANNAEITLEANPEDLTLDYCQLIASKGINRLSIGIQSFQEKNLVLMNRNHQASDSIQAIQNAQKAGINNISIDLIYGIPSNSEAELAEDLEKATSLRVQHISAYSLTVEPKTVFGVQKKKGTFLEIPDFAMANAFNQVRDYLESKGYEGYETSNFAKEGHYSVHNTSYWQQEPYLGIGPSAHSFNGHSRQWNVANNAKYMAEGQALAEKEELSPADQLNEYLMVRLRTKWGIDLNYVRESFKKMGQIYPEKEFQTWIAKGFARIENDSLLLEGEGKLIADRLSSDIFVV</sequence>
<dbReference type="OrthoDB" id="9808022at2"/>
<keyword evidence="9 10" id="KW-0143">Chaperone</keyword>
<keyword evidence="6 10" id="KW-0479">Metal-binding</keyword>
<evidence type="ECO:0000313" key="13">
    <source>
        <dbReference type="Proteomes" id="UP000293583"/>
    </source>
</evidence>
<organism evidence="12 13">
    <name type="scientific">Aquirufa antheringensis</name>
    <dbReference type="NCBI Taxonomy" id="2516559"/>
    <lineage>
        <taxon>Bacteria</taxon>
        <taxon>Pseudomonadati</taxon>
        <taxon>Bacteroidota</taxon>
        <taxon>Cytophagia</taxon>
        <taxon>Cytophagales</taxon>
        <taxon>Flectobacillaceae</taxon>
        <taxon>Aquirufa</taxon>
    </lineage>
</organism>
<keyword evidence="13" id="KW-1185">Reference proteome</keyword>
<dbReference type="SFLD" id="SFLDG01082">
    <property type="entry name" value="B12-binding_domain_containing"/>
    <property type="match status" value="1"/>
</dbReference>
<dbReference type="GO" id="GO:0004109">
    <property type="term" value="F:coproporphyrinogen oxidase activity"/>
    <property type="evidence" value="ECO:0007669"/>
    <property type="project" value="InterPro"/>
</dbReference>
<proteinExistence type="inferred from homology"/>
<evidence type="ECO:0000256" key="4">
    <source>
        <dbReference type="ARBA" id="ARBA00022617"/>
    </source>
</evidence>
<dbReference type="SMART" id="SM00729">
    <property type="entry name" value="Elp3"/>
    <property type="match status" value="1"/>
</dbReference>
<evidence type="ECO:0000256" key="9">
    <source>
        <dbReference type="ARBA" id="ARBA00023186"/>
    </source>
</evidence>
<dbReference type="PROSITE" id="PS51918">
    <property type="entry name" value="RADICAL_SAM"/>
    <property type="match status" value="1"/>
</dbReference>
<dbReference type="InterPro" id="IPR004559">
    <property type="entry name" value="HemW-like"/>
</dbReference>
<dbReference type="GO" id="GO:0051539">
    <property type="term" value="F:4 iron, 4 sulfur cluster binding"/>
    <property type="evidence" value="ECO:0007669"/>
    <property type="project" value="UniProtKB-UniRule"/>
</dbReference>
<dbReference type="SUPFAM" id="SSF102114">
    <property type="entry name" value="Radical SAM enzymes"/>
    <property type="match status" value="1"/>
</dbReference>
<dbReference type="InterPro" id="IPR013785">
    <property type="entry name" value="Aldolase_TIM"/>
</dbReference>
<evidence type="ECO:0000256" key="2">
    <source>
        <dbReference type="ARBA" id="ARBA00006100"/>
    </source>
</evidence>
<comment type="cofactor">
    <cofactor evidence="1">
        <name>[4Fe-4S] cluster</name>
        <dbReference type="ChEBI" id="CHEBI:49883"/>
    </cofactor>
</comment>
<dbReference type="SFLD" id="SFLDF00562">
    <property type="entry name" value="HemN-like__clustered_with_heat"/>
    <property type="match status" value="1"/>
</dbReference>
<protein>
    <recommendedName>
        <fullName evidence="3 10">Heme chaperone HemW</fullName>
    </recommendedName>
</protein>
<evidence type="ECO:0000256" key="3">
    <source>
        <dbReference type="ARBA" id="ARBA00017228"/>
    </source>
</evidence>
<dbReference type="EMBL" id="SEWY01000005">
    <property type="protein sequence ID" value="TBH71223.1"/>
    <property type="molecule type" value="Genomic_DNA"/>
</dbReference>
<dbReference type="GO" id="GO:0046872">
    <property type="term" value="F:metal ion binding"/>
    <property type="evidence" value="ECO:0007669"/>
    <property type="project" value="UniProtKB-UniRule"/>
</dbReference>
<keyword evidence="7 10" id="KW-0408">Iron</keyword>
<evidence type="ECO:0000256" key="6">
    <source>
        <dbReference type="ARBA" id="ARBA00022723"/>
    </source>
</evidence>
<dbReference type="PANTHER" id="PTHR13932:SF5">
    <property type="entry name" value="RADICAL S-ADENOSYL METHIONINE DOMAIN-CONTAINING PROTEIN 1, MITOCHONDRIAL"/>
    <property type="match status" value="1"/>
</dbReference>